<evidence type="ECO:0000256" key="4">
    <source>
        <dbReference type="ARBA" id="ARBA00022576"/>
    </source>
</evidence>
<dbReference type="GO" id="GO:0030170">
    <property type="term" value="F:pyridoxal phosphate binding"/>
    <property type="evidence" value="ECO:0007669"/>
    <property type="project" value="InterPro"/>
</dbReference>
<sequence>MQYSDRVLKTPSSFIRNILKVTDSPNVISFAGGLPNPVSFPVNQLQEAVERAISSNGAKIFQYASTTGYLPLRQYIADKYNRLNNLGLTADDILLTTGSQQALSLISQVFINKGDGIIMEEPGYLGAIQAFTMSEPTFYPVTLEEDGLNIEELQQALVKPNAKFIYTVPNFQNPTGLTYTMERRQEIYDLIKNEDIFIIEDDPYGELRFEGDHLPYIAAGKTDKSIILGSFSKTVTPGMRVGFVICKNKEFMSHMETAKQAADLHSNIFSQYTIYEYLTHNDYTSHVKKIIDLYQSQANVMLAALEEFFPENVTFTRPQGGMFIWATLNNGMSALEFFHKAMAVDVAFVPGDPFYASKTNVNTLRLNYTNATPEVIREGIQRLAKILYEVEVAETV</sequence>
<evidence type="ECO:0000256" key="1">
    <source>
        <dbReference type="ARBA" id="ARBA00001933"/>
    </source>
</evidence>
<dbReference type="GO" id="GO:0008483">
    <property type="term" value="F:transaminase activity"/>
    <property type="evidence" value="ECO:0007669"/>
    <property type="project" value="UniProtKB-KW"/>
</dbReference>
<comment type="similarity">
    <text evidence="2">Belongs to the class-I pyridoxal-phosphate-dependent aminotransferase family.</text>
</comment>
<keyword evidence="9" id="KW-1185">Reference proteome</keyword>
<accession>A0A2U3ANG6</accession>
<protein>
    <submittedName>
        <fullName evidence="8">Aspartate aminotransferase</fullName>
    </submittedName>
</protein>
<dbReference type="InterPro" id="IPR015421">
    <property type="entry name" value="PyrdxlP-dep_Trfase_major"/>
</dbReference>
<reference evidence="8 9" key="1">
    <citation type="submission" date="2018-05" db="EMBL/GenBank/DDBJ databases">
        <title>Kurthia sibirica genome sequence.</title>
        <authorList>
            <person name="Maclea K.S."/>
            <person name="Goen A.E."/>
        </authorList>
    </citation>
    <scope>NUCLEOTIDE SEQUENCE [LARGE SCALE GENOMIC DNA]</scope>
    <source>
        <strain evidence="8 9">ATCC 49154</strain>
    </source>
</reference>
<organism evidence="8 9">
    <name type="scientific">Kurthia sibirica</name>
    <dbReference type="NCBI Taxonomy" id="202750"/>
    <lineage>
        <taxon>Bacteria</taxon>
        <taxon>Bacillati</taxon>
        <taxon>Bacillota</taxon>
        <taxon>Bacilli</taxon>
        <taxon>Bacillales</taxon>
        <taxon>Caryophanaceae</taxon>
        <taxon>Kurthia</taxon>
    </lineage>
</organism>
<comment type="subunit">
    <text evidence="3">Homodimer.</text>
</comment>
<dbReference type="FunFam" id="3.40.640.10:FF:000053">
    <property type="entry name" value="Aminotransferase, class I"/>
    <property type="match status" value="1"/>
</dbReference>
<dbReference type="EMBL" id="QFVR01000005">
    <property type="protein sequence ID" value="PWI26039.1"/>
    <property type="molecule type" value="Genomic_DNA"/>
</dbReference>
<dbReference type="InterPro" id="IPR050859">
    <property type="entry name" value="Class-I_PLP-dep_aminotransf"/>
</dbReference>
<keyword evidence="6" id="KW-0663">Pyridoxal phosphate</keyword>
<dbReference type="PANTHER" id="PTHR42790">
    <property type="entry name" value="AMINOTRANSFERASE"/>
    <property type="match status" value="1"/>
</dbReference>
<dbReference type="InterPro" id="IPR004839">
    <property type="entry name" value="Aminotransferase_I/II_large"/>
</dbReference>
<evidence type="ECO:0000313" key="8">
    <source>
        <dbReference type="EMBL" id="PWI26039.1"/>
    </source>
</evidence>
<dbReference type="Proteomes" id="UP000245938">
    <property type="component" value="Unassembled WGS sequence"/>
</dbReference>
<feature type="domain" description="Aminotransferase class I/classII large" evidence="7">
    <location>
        <begin position="44"/>
        <end position="383"/>
    </location>
</feature>
<evidence type="ECO:0000256" key="2">
    <source>
        <dbReference type="ARBA" id="ARBA00007441"/>
    </source>
</evidence>
<dbReference type="InterPro" id="IPR015424">
    <property type="entry name" value="PyrdxlP-dep_Trfase"/>
</dbReference>
<keyword evidence="5 8" id="KW-0808">Transferase</keyword>
<proteinExistence type="inferred from homology"/>
<comment type="caution">
    <text evidence="8">The sequence shown here is derived from an EMBL/GenBank/DDBJ whole genome shotgun (WGS) entry which is preliminary data.</text>
</comment>
<dbReference type="GO" id="GO:1901605">
    <property type="term" value="P:alpha-amino acid metabolic process"/>
    <property type="evidence" value="ECO:0007669"/>
    <property type="project" value="TreeGrafter"/>
</dbReference>
<keyword evidence="4 8" id="KW-0032">Aminotransferase</keyword>
<dbReference type="CDD" id="cd00609">
    <property type="entry name" value="AAT_like"/>
    <property type="match status" value="1"/>
</dbReference>
<name>A0A2U3ANG6_9BACL</name>
<comment type="cofactor">
    <cofactor evidence="1">
        <name>pyridoxal 5'-phosphate</name>
        <dbReference type="ChEBI" id="CHEBI:597326"/>
    </cofactor>
</comment>
<dbReference type="OrthoDB" id="9802328at2"/>
<dbReference type="InterPro" id="IPR015422">
    <property type="entry name" value="PyrdxlP-dep_Trfase_small"/>
</dbReference>
<dbReference type="AlphaFoldDB" id="A0A2U3ANG6"/>
<evidence type="ECO:0000313" key="9">
    <source>
        <dbReference type="Proteomes" id="UP000245938"/>
    </source>
</evidence>
<dbReference type="Pfam" id="PF00155">
    <property type="entry name" value="Aminotran_1_2"/>
    <property type="match status" value="1"/>
</dbReference>
<dbReference type="Gene3D" id="3.40.640.10">
    <property type="entry name" value="Type I PLP-dependent aspartate aminotransferase-like (Major domain)"/>
    <property type="match status" value="1"/>
</dbReference>
<evidence type="ECO:0000256" key="3">
    <source>
        <dbReference type="ARBA" id="ARBA00011738"/>
    </source>
</evidence>
<dbReference type="Gene3D" id="3.90.1150.10">
    <property type="entry name" value="Aspartate Aminotransferase, domain 1"/>
    <property type="match status" value="1"/>
</dbReference>
<evidence type="ECO:0000259" key="7">
    <source>
        <dbReference type="Pfam" id="PF00155"/>
    </source>
</evidence>
<evidence type="ECO:0000256" key="5">
    <source>
        <dbReference type="ARBA" id="ARBA00022679"/>
    </source>
</evidence>
<gene>
    <name evidence="8" type="ORF">DEX24_05785</name>
</gene>
<evidence type="ECO:0000256" key="6">
    <source>
        <dbReference type="ARBA" id="ARBA00022898"/>
    </source>
</evidence>
<dbReference type="SUPFAM" id="SSF53383">
    <property type="entry name" value="PLP-dependent transferases"/>
    <property type="match status" value="1"/>
</dbReference>
<dbReference type="PANTHER" id="PTHR42790:SF19">
    <property type="entry name" value="KYNURENINE_ALPHA-AMINOADIPATE AMINOTRANSFERASE, MITOCHONDRIAL"/>
    <property type="match status" value="1"/>
</dbReference>
<dbReference type="RefSeq" id="WP_109305460.1">
    <property type="nucleotide sequence ID" value="NZ_BJUF01000032.1"/>
</dbReference>